<evidence type="ECO:0000313" key="3">
    <source>
        <dbReference type="Proteomes" id="UP000010824"/>
    </source>
</evidence>
<dbReference type="STRING" id="593750.Metfor_0666"/>
<dbReference type="InterPro" id="IPR007272">
    <property type="entry name" value="Sulf_transp_TsuA/YedE"/>
</dbReference>
<dbReference type="AlphaFoldDB" id="L0HD73"/>
<keyword evidence="1" id="KW-1133">Transmembrane helix</keyword>
<keyword evidence="3" id="KW-1185">Reference proteome</keyword>
<dbReference type="RefSeq" id="WP_015284690.1">
    <property type="nucleotide sequence ID" value="NC_019943.1"/>
</dbReference>
<name>L0HD73_METFS</name>
<feature type="transmembrane region" description="Helical" evidence="1">
    <location>
        <begin position="12"/>
        <end position="32"/>
    </location>
</feature>
<reference evidence="3" key="1">
    <citation type="submission" date="2011-12" db="EMBL/GenBank/DDBJ databases">
        <title>Complete sequence of Methanoregula formicicum SMSP.</title>
        <authorList>
            <person name="Lucas S."/>
            <person name="Han J."/>
            <person name="Lapidus A."/>
            <person name="Cheng J.-F."/>
            <person name="Goodwin L."/>
            <person name="Pitluck S."/>
            <person name="Peters L."/>
            <person name="Ovchinnikova G."/>
            <person name="Teshima H."/>
            <person name="Detter J.C."/>
            <person name="Han C."/>
            <person name="Tapia R."/>
            <person name="Land M."/>
            <person name="Hauser L."/>
            <person name="Kyrpides N."/>
            <person name="Ivanova N."/>
            <person name="Pagani I."/>
            <person name="Imachi H."/>
            <person name="Tamaki H."/>
            <person name="Sekiguchi Y."/>
            <person name="Kamagata Y."/>
            <person name="Cadillo-Quiroz H."/>
            <person name="Zinder S."/>
            <person name="Liu W.-T."/>
            <person name="Woyke T."/>
        </authorList>
    </citation>
    <scope>NUCLEOTIDE SEQUENCE [LARGE SCALE GENOMIC DNA]</scope>
    <source>
        <strain evidence="3">DSM 22288 / NBRC 105244 / SMSP</strain>
    </source>
</reference>
<keyword evidence="1" id="KW-0812">Transmembrane</keyword>
<dbReference type="Pfam" id="PF04143">
    <property type="entry name" value="Sulf_transp"/>
    <property type="match status" value="1"/>
</dbReference>
<feature type="transmembrane region" description="Helical" evidence="1">
    <location>
        <begin position="53"/>
        <end position="74"/>
    </location>
</feature>
<evidence type="ECO:0000313" key="2">
    <source>
        <dbReference type="EMBL" id="AGB01726.1"/>
    </source>
</evidence>
<gene>
    <name evidence="2" type="ordered locus">Metfor_0666</name>
</gene>
<keyword evidence="1" id="KW-0472">Membrane</keyword>
<protein>
    <submittedName>
        <fullName evidence="2">YeeE/YedE family protein (DUF395)</fullName>
    </submittedName>
</protein>
<accession>L0HD73</accession>
<dbReference type="GeneID" id="14309339"/>
<dbReference type="HOGENOM" id="CLU_1673998_0_0_2"/>
<reference evidence="2 3" key="2">
    <citation type="journal article" date="2014" name="Genome Announc.">
        <title>Complete Genome Sequence of Methanoregula formicica SMSPT, a Mesophilic Hydrogenotrophic Methanogen Isolated from a Methanogenic Upflow Anaerobic Sludge Blanket Reactor.</title>
        <authorList>
            <person name="Yamamoto K."/>
            <person name="Tamaki H."/>
            <person name="Cadillo-Quiroz H."/>
            <person name="Imachi H."/>
            <person name="Kyrpides N."/>
            <person name="Woyke T."/>
            <person name="Goodwin L."/>
            <person name="Zinder S.H."/>
            <person name="Kamagata Y."/>
            <person name="Liu W.T."/>
        </authorList>
    </citation>
    <scope>NUCLEOTIDE SEQUENCE [LARGE SCALE GENOMIC DNA]</scope>
    <source>
        <strain evidence="3">DSM 22288 / NBRC 105244 / SMSP</strain>
    </source>
</reference>
<feature type="transmembrane region" description="Helical" evidence="1">
    <location>
        <begin position="143"/>
        <end position="167"/>
    </location>
</feature>
<dbReference type="EMBL" id="CP003167">
    <property type="protein sequence ID" value="AGB01726.1"/>
    <property type="molecule type" value="Genomic_DNA"/>
</dbReference>
<dbReference type="eggNOG" id="arCOG05118">
    <property type="taxonomic scope" value="Archaea"/>
</dbReference>
<feature type="transmembrane region" description="Helical" evidence="1">
    <location>
        <begin position="102"/>
        <end position="123"/>
    </location>
</feature>
<dbReference type="Proteomes" id="UP000010824">
    <property type="component" value="Chromosome"/>
</dbReference>
<dbReference type="OrthoDB" id="65937at2157"/>
<dbReference type="InParanoid" id="L0HD73"/>
<sequence>MAVAGWLTKDVAIIAVPIVSLLLGLLIGWLGQRSGFCSIGGFRDFFMFKHTRLLYGYLALIIGAFIGYLVFWFITPQAFENFFWFLHKGLMPVPGAPANLTLAAYILLAVIGGIVVGLIGVLLGGCPLRQLVMTAEGNLRSLLFVIGMCIGAILFAAWVSGWAVGILKGLGIA</sequence>
<proteinExistence type="predicted"/>
<organism evidence="2 3">
    <name type="scientific">Methanoregula formicica (strain DSM 22288 / NBRC 105244 / SMSP)</name>
    <dbReference type="NCBI Taxonomy" id="593750"/>
    <lineage>
        <taxon>Archaea</taxon>
        <taxon>Methanobacteriati</taxon>
        <taxon>Methanobacteriota</taxon>
        <taxon>Stenosarchaea group</taxon>
        <taxon>Methanomicrobia</taxon>
        <taxon>Methanomicrobiales</taxon>
        <taxon>Methanoregulaceae</taxon>
        <taxon>Methanoregula</taxon>
    </lineage>
</organism>
<dbReference type="KEGG" id="mfo:Metfor_0666"/>
<evidence type="ECO:0000256" key="1">
    <source>
        <dbReference type="SAM" id="Phobius"/>
    </source>
</evidence>